<dbReference type="KEGG" id="mgot:MgSA37_01227"/>
<accession>A0A125T2H0</accession>
<organism evidence="1 2">
    <name type="scientific">Mucilaginibacter gotjawali</name>
    <dbReference type="NCBI Taxonomy" id="1550579"/>
    <lineage>
        <taxon>Bacteria</taxon>
        <taxon>Pseudomonadati</taxon>
        <taxon>Bacteroidota</taxon>
        <taxon>Sphingobacteriia</taxon>
        <taxon>Sphingobacteriales</taxon>
        <taxon>Sphingobacteriaceae</taxon>
        <taxon>Mucilaginibacter</taxon>
    </lineage>
</organism>
<dbReference type="EMBL" id="AP017313">
    <property type="protein sequence ID" value="BAU53060.1"/>
    <property type="molecule type" value="Genomic_DNA"/>
</dbReference>
<dbReference type="AlphaFoldDB" id="A0A125T2H0"/>
<protein>
    <submittedName>
        <fullName evidence="1">Uncharacterized protein</fullName>
    </submittedName>
</protein>
<gene>
    <name evidence="1" type="ORF">MgSA37_01227</name>
</gene>
<name>A0A125T2H0_9SPHI</name>
<proteinExistence type="predicted"/>
<evidence type="ECO:0000313" key="2">
    <source>
        <dbReference type="Proteomes" id="UP000218263"/>
    </source>
</evidence>
<sequence length="34" mass="3714">MYPKQKLAAYLNMSVSGNKVSVKKLTAQKLISSS</sequence>
<reference evidence="1 2" key="1">
    <citation type="submission" date="2015-12" db="EMBL/GenBank/DDBJ databases">
        <title>Genome sequence of Mucilaginibacter gotjawali.</title>
        <authorList>
            <person name="Lee J.S."/>
            <person name="Lee K.C."/>
            <person name="Kim K.K."/>
            <person name="Lee B.W."/>
        </authorList>
    </citation>
    <scope>NUCLEOTIDE SEQUENCE [LARGE SCALE GENOMIC DNA]</scope>
    <source>
        <strain evidence="1 2">SA3-7</strain>
    </source>
</reference>
<keyword evidence="2" id="KW-1185">Reference proteome</keyword>
<evidence type="ECO:0000313" key="1">
    <source>
        <dbReference type="EMBL" id="BAU53060.1"/>
    </source>
</evidence>
<dbReference type="Proteomes" id="UP000218263">
    <property type="component" value="Chromosome"/>
</dbReference>